<dbReference type="PANTHER" id="PTHR43471:SF1">
    <property type="entry name" value="ABC TRANSPORTER PERMEASE PROTEIN NOSY-RELATED"/>
    <property type="match status" value="1"/>
</dbReference>
<comment type="caution">
    <text evidence="2">The sequence shown here is derived from an EMBL/GenBank/DDBJ whole genome shotgun (WGS) entry which is preliminary data.</text>
</comment>
<dbReference type="Proteomes" id="UP000029643">
    <property type="component" value="Unassembled WGS sequence"/>
</dbReference>
<accession>A0A090X159</accession>
<dbReference type="Pfam" id="PF12040">
    <property type="entry name" value="DUF3526"/>
    <property type="match status" value="1"/>
</dbReference>
<organism evidence="2 3">
    <name type="scientific">Algibacter lectus</name>
    <dbReference type="NCBI Taxonomy" id="221126"/>
    <lineage>
        <taxon>Bacteria</taxon>
        <taxon>Pseudomonadati</taxon>
        <taxon>Bacteroidota</taxon>
        <taxon>Flavobacteriia</taxon>
        <taxon>Flavobacteriales</taxon>
        <taxon>Flavobacteriaceae</taxon>
        <taxon>Algibacter</taxon>
    </lineage>
</organism>
<feature type="transmembrane region" description="Helical" evidence="1">
    <location>
        <begin position="21"/>
        <end position="44"/>
    </location>
</feature>
<sequence length="479" mass="54910">MKRQVFLIAGKELKGMARQNALKILFAIIIILLGFALYAGHIAYKQQKVMVETAQKERRAEWLDQGNKHPHIAAHYGTYVFKPKTLLSLFDFGLDTYTGTSVYLEAHYPHEFMFRPVQGYGNMIRFGGELSAALVLQLLLPLLIIFITFQTFTKEKETGTLKLLVSQGVSIRSIYLGKVLAYSLIVFSIMVPFFTGLYIVGVIEKTSAVINDMGLRILLLFCVYVGYLWAFTNFSVWISLKSSSARNALLTLLIFWIATGIIIPKTSANLGETLQPLPSMKTYKEGIQHDIENGMNTNETKEKRMARLKEDYLQQYGGVDSLNQLPLNFGGIQMQEGEEYANKVHDFHDAALYKKFERQNKAGSLMGFVAPYIAVRNLSMAFAATDWYSFNDFQEKTNTYRRHLIRTMNNDMAKNSRYGGEFYEYKAGRNLWETISDFKYLTPKVTMIFKYYWMELASLSFWVLIMFILIPSSSKNKLI</sequence>
<evidence type="ECO:0000256" key="1">
    <source>
        <dbReference type="SAM" id="Phobius"/>
    </source>
</evidence>
<keyword evidence="1" id="KW-0812">Transmembrane</keyword>
<evidence type="ECO:0000313" key="2">
    <source>
        <dbReference type="EMBL" id="GAL82443.1"/>
    </source>
</evidence>
<keyword evidence="1" id="KW-0472">Membrane</keyword>
<feature type="transmembrane region" description="Helical" evidence="1">
    <location>
        <begin position="215"/>
        <end position="240"/>
    </location>
</feature>
<name>A0A090X159_9FLAO</name>
<dbReference type="STRING" id="221126.SAMN04489722_101227"/>
<reference evidence="2 3" key="1">
    <citation type="journal article" date="2014" name="Genome Announc.">
        <title>Draft Genome Sequences of Marine Flavobacterium Algibacter lectus Strains SS8 and NR4.</title>
        <authorList>
            <person name="Takatani N."/>
            <person name="Nakanishi M."/>
            <person name="Meirelles P."/>
            <person name="Mino S."/>
            <person name="Suda W."/>
            <person name="Oshima K."/>
            <person name="Hattori M."/>
            <person name="Ohkuma M."/>
            <person name="Hosokawa M."/>
            <person name="Miyashita K."/>
            <person name="Thompson F.L."/>
            <person name="Niwa A."/>
            <person name="Sawabe T."/>
            <person name="Sawabe T."/>
        </authorList>
    </citation>
    <scope>NUCLEOTIDE SEQUENCE [LARGE SCALE GENOMIC DNA]</scope>
    <source>
        <strain evidence="3">JCM19274</strain>
    </source>
</reference>
<evidence type="ECO:0008006" key="4">
    <source>
        <dbReference type="Google" id="ProtNLM"/>
    </source>
</evidence>
<dbReference type="GO" id="GO:0140359">
    <property type="term" value="F:ABC-type transporter activity"/>
    <property type="evidence" value="ECO:0007669"/>
    <property type="project" value="InterPro"/>
</dbReference>
<dbReference type="EMBL" id="BBNU01000029">
    <property type="protein sequence ID" value="GAL82443.1"/>
    <property type="molecule type" value="Genomic_DNA"/>
</dbReference>
<feature type="transmembrane region" description="Helical" evidence="1">
    <location>
        <begin position="451"/>
        <end position="470"/>
    </location>
</feature>
<keyword evidence="1" id="KW-1133">Transmembrane helix</keyword>
<dbReference type="GO" id="GO:0005886">
    <property type="term" value="C:plasma membrane"/>
    <property type="evidence" value="ECO:0007669"/>
    <property type="project" value="UniProtKB-SubCell"/>
</dbReference>
<proteinExistence type="predicted"/>
<dbReference type="InterPro" id="IPR021913">
    <property type="entry name" value="DUF3526"/>
</dbReference>
<feature type="transmembrane region" description="Helical" evidence="1">
    <location>
        <begin position="130"/>
        <end position="152"/>
    </location>
</feature>
<protein>
    <recommendedName>
        <fullName evidence="4">ABC-2 type transport system permease protein</fullName>
    </recommendedName>
</protein>
<dbReference type="PANTHER" id="PTHR43471">
    <property type="entry name" value="ABC TRANSPORTER PERMEASE"/>
    <property type="match status" value="1"/>
</dbReference>
<dbReference type="AlphaFoldDB" id="A0A090X159"/>
<dbReference type="RefSeq" id="WP_042501279.1">
    <property type="nucleotide sequence ID" value="NZ_BBNU01000029.1"/>
</dbReference>
<dbReference type="Pfam" id="PF12679">
    <property type="entry name" value="ABC2_membrane_2"/>
    <property type="match status" value="1"/>
</dbReference>
<evidence type="ECO:0000313" key="3">
    <source>
        <dbReference type="Proteomes" id="UP000029643"/>
    </source>
</evidence>
<feature type="transmembrane region" description="Helical" evidence="1">
    <location>
        <begin position="179"/>
        <end position="203"/>
    </location>
</feature>
<gene>
    <name evidence="2" type="ORF">JCM19274_2960</name>
</gene>